<protein>
    <submittedName>
        <fullName evidence="1">Uncharacterized protein</fullName>
    </submittedName>
</protein>
<dbReference type="Proteomes" id="UP000266841">
    <property type="component" value="Unassembled WGS sequence"/>
</dbReference>
<reference evidence="1 2" key="1">
    <citation type="journal article" date="2012" name="Genome Biol.">
        <title>Genome and low-iron response of an oceanic diatom adapted to chronic iron limitation.</title>
        <authorList>
            <person name="Lommer M."/>
            <person name="Specht M."/>
            <person name="Roy A.S."/>
            <person name="Kraemer L."/>
            <person name="Andreson R."/>
            <person name="Gutowska M.A."/>
            <person name="Wolf J."/>
            <person name="Bergner S.V."/>
            <person name="Schilhabel M.B."/>
            <person name="Klostermeier U.C."/>
            <person name="Beiko R.G."/>
            <person name="Rosenstiel P."/>
            <person name="Hippler M."/>
            <person name="Laroche J."/>
        </authorList>
    </citation>
    <scope>NUCLEOTIDE SEQUENCE [LARGE SCALE GENOMIC DNA]</scope>
    <source>
        <strain evidence="1 2">CCMP1005</strain>
    </source>
</reference>
<name>K0SL61_THAOC</name>
<comment type="caution">
    <text evidence="1">The sequence shown here is derived from an EMBL/GenBank/DDBJ whole genome shotgun (WGS) entry which is preliminary data.</text>
</comment>
<evidence type="ECO:0000313" key="2">
    <source>
        <dbReference type="Proteomes" id="UP000266841"/>
    </source>
</evidence>
<keyword evidence="2" id="KW-1185">Reference proteome</keyword>
<proteinExistence type="predicted"/>
<feature type="non-terminal residue" evidence="1">
    <location>
        <position position="71"/>
    </location>
</feature>
<organism evidence="1 2">
    <name type="scientific">Thalassiosira oceanica</name>
    <name type="common">Marine diatom</name>
    <dbReference type="NCBI Taxonomy" id="159749"/>
    <lineage>
        <taxon>Eukaryota</taxon>
        <taxon>Sar</taxon>
        <taxon>Stramenopiles</taxon>
        <taxon>Ochrophyta</taxon>
        <taxon>Bacillariophyta</taxon>
        <taxon>Coscinodiscophyceae</taxon>
        <taxon>Thalassiosirophycidae</taxon>
        <taxon>Thalassiosirales</taxon>
        <taxon>Thalassiosiraceae</taxon>
        <taxon>Thalassiosira</taxon>
    </lineage>
</organism>
<gene>
    <name evidence="1" type="ORF">THAOC_13012</name>
</gene>
<sequence length="71" mass="7736">MDFALLPEYFGGSFDIEYAKKLVVEAFEEDTGLKVGSGVAKSGEEEEDEDHQVEEPGTDILVVVVDLKASL</sequence>
<accession>K0SL61</accession>
<dbReference type="AlphaFoldDB" id="K0SL61"/>
<evidence type="ECO:0000313" key="1">
    <source>
        <dbReference type="EMBL" id="EJK66085.1"/>
    </source>
</evidence>
<dbReference type="EMBL" id="AGNL01015281">
    <property type="protein sequence ID" value="EJK66085.1"/>
    <property type="molecule type" value="Genomic_DNA"/>
</dbReference>